<evidence type="ECO:0000313" key="6">
    <source>
        <dbReference type="EMBL" id="OGY90879.1"/>
    </source>
</evidence>
<dbReference type="Proteomes" id="UP000177349">
    <property type="component" value="Unassembled WGS sequence"/>
</dbReference>
<comment type="similarity">
    <text evidence="2">Belongs to the transposase mutator family.</text>
</comment>
<evidence type="ECO:0008006" key="8">
    <source>
        <dbReference type="Google" id="ProtNLM"/>
    </source>
</evidence>
<reference evidence="6 7" key="1">
    <citation type="journal article" date="2016" name="Nat. Commun.">
        <title>Thousands of microbial genomes shed light on interconnected biogeochemical processes in an aquifer system.</title>
        <authorList>
            <person name="Anantharaman K."/>
            <person name="Brown C.T."/>
            <person name="Hug L.A."/>
            <person name="Sharon I."/>
            <person name="Castelle C.J."/>
            <person name="Probst A.J."/>
            <person name="Thomas B.C."/>
            <person name="Singh A."/>
            <person name="Wilkins M.J."/>
            <person name="Karaoz U."/>
            <person name="Brodie E.L."/>
            <person name="Williams K.H."/>
            <person name="Hubbard S.S."/>
            <person name="Banfield J.F."/>
        </authorList>
    </citation>
    <scope>NUCLEOTIDE SEQUENCE [LARGE SCALE GENOMIC DNA]</scope>
</reference>
<name>A0A1G2BQM7_9BACT</name>
<evidence type="ECO:0000313" key="7">
    <source>
        <dbReference type="Proteomes" id="UP000177349"/>
    </source>
</evidence>
<evidence type="ECO:0000256" key="2">
    <source>
        <dbReference type="ARBA" id="ARBA00010961"/>
    </source>
</evidence>
<dbReference type="EMBL" id="MHKN01000054">
    <property type="protein sequence ID" value="OGY90879.1"/>
    <property type="molecule type" value="Genomic_DNA"/>
</dbReference>
<accession>A0A1G2BQM7</accession>
<dbReference type="Pfam" id="PF00872">
    <property type="entry name" value="Transposase_mut"/>
    <property type="match status" value="1"/>
</dbReference>
<evidence type="ECO:0000256" key="5">
    <source>
        <dbReference type="ARBA" id="ARBA00023172"/>
    </source>
</evidence>
<comment type="function">
    <text evidence="1">Required for the transposition of the insertion element.</text>
</comment>
<organism evidence="6 7">
    <name type="scientific">Candidatus Komeilibacteria bacterium RIFCSPLOWO2_01_FULL_53_11</name>
    <dbReference type="NCBI Taxonomy" id="1798552"/>
    <lineage>
        <taxon>Bacteria</taxon>
        <taxon>Candidatus Komeiliibacteriota</taxon>
    </lineage>
</organism>
<gene>
    <name evidence="6" type="ORF">A3B31_03095</name>
</gene>
<keyword evidence="5" id="KW-0233">DNA recombination</keyword>
<evidence type="ECO:0000256" key="1">
    <source>
        <dbReference type="ARBA" id="ARBA00002190"/>
    </source>
</evidence>
<dbReference type="AlphaFoldDB" id="A0A1G2BQM7"/>
<keyword evidence="3" id="KW-0815">Transposition</keyword>
<evidence type="ECO:0000256" key="3">
    <source>
        <dbReference type="ARBA" id="ARBA00022578"/>
    </source>
</evidence>
<dbReference type="GO" id="GO:0004803">
    <property type="term" value="F:transposase activity"/>
    <property type="evidence" value="ECO:0007669"/>
    <property type="project" value="InterPro"/>
</dbReference>
<dbReference type="InterPro" id="IPR001207">
    <property type="entry name" value="Transposase_mutator"/>
</dbReference>
<sequence length="307" mass="36374">MCGTAAIRYGRTRQDKQRWYCLRCRHTFIWRNAGARQQREHIWFARWIQEGYSVRQLAQNAPYALSKLHQIITAHLRQIPPARASFLTVKHILCDGTFLYGRQGLFTVMDTKQYELLAGIYGVREGSMAVYRFLQSLKSKGLCPRSATIDGNPQIMRYLRLVWPTIIIQRCIVHVQRQGLAWCRRNPKRTDAKQLRTLFLQLSTIHTASVCNQWCAKLALWEARYGRRIEESPERGWVFSDLKRARSMVLKALPNLFHYLQDPGIPTSTNGLEGYFSRLKLRYHQHRGLAVHRRNNYFQWYFYYCRR</sequence>
<dbReference type="GO" id="GO:0006313">
    <property type="term" value="P:DNA transposition"/>
    <property type="evidence" value="ECO:0007669"/>
    <property type="project" value="InterPro"/>
</dbReference>
<comment type="caution">
    <text evidence="6">The sequence shown here is derived from an EMBL/GenBank/DDBJ whole genome shotgun (WGS) entry which is preliminary data.</text>
</comment>
<dbReference type="GO" id="GO:0003677">
    <property type="term" value="F:DNA binding"/>
    <property type="evidence" value="ECO:0007669"/>
    <property type="project" value="UniProtKB-KW"/>
</dbReference>
<keyword evidence="4" id="KW-0238">DNA-binding</keyword>
<proteinExistence type="inferred from homology"/>
<evidence type="ECO:0000256" key="4">
    <source>
        <dbReference type="ARBA" id="ARBA00023125"/>
    </source>
</evidence>
<protein>
    <recommendedName>
        <fullName evidence="8">MULE transposase domain-containing protein</fullName>
    </recommendedName>
</protein>